<keyword evidence="6" id="KW-1185">Reference proteome</keyword>
<organism evidence="5 6">
    <name type="scientific">Malassezia cuniculi</name>
    <dbReference type="NCBI Taxonomy" id="948313"/>
    <lineage>
        <taxon>Eukaryota</taxon>
        <taxon>Fungi</taxon>
        <taxon>Dikarya</taxon>
        <taxon>Basidiomycota</taxon>
        <taxon>Ustilaginomycotina</taxon>
        <taxon>Malasseziomycetes</taxon>
        <taxon>Malasseziales</taxon>
        <taxon>Malasseziaceae</taxon>
        <taxon>Malassezia</taxon>
    </lineage>
</organism>
<dbReference type="InterPro" id="IPR001313">
    <property type="entry name" value="Pumilio_RNA-bd_rpt"/>
</dbReference>
<feature type="compositionally biased region" description="Basic and acidic residues" evidence="3">
    <location>
        <begin position="284"/>
        <end position="297"/>
    </location>
</feature>
<dbReference type="GO" id="GO:0000288">
    <property type="term" value="P:nuclear-transcribed mRNA catabolic process, deadenylation-dependent decay"/>
    <property type="evidence" value="ECO:0007669"/>
    <property type="project" value="TreeGrafter"/>
</dbReference>
<sequence>MQDAGGAGPCNARRSASPIRTYSADTERFNSLQHVALGAHSAHSSVFADNSQPLVPGPSFLAQARRSQQLDPGVRTATAGAAAAAAAAGTATAGAPPGRPRPQMPKRTMTDGLNMMHFDPMIWTEPLSVTPKIHTPHRAATLDAAGGPSLYDAPLYSDPLTTSVPSLSSPISSPFARQGPWTPPTRHGGVWREMSWPRPGIAQSLVDTPADAAAVALKQNAEATVAAAIGDDGDDVAFTSSPTALAPTADNSYVPPLEQHSPSPPNEIARRMHGMSIKSPPPVHDVHTPSHRSDREPFVWPRPRHTLATPVRTTDGPLSMYAPFGNVTDVFSAPHAAPPMPPGMPGVAGRQPDMYSPPVEPQWSAPAPGPSPAAVSPSPATASAQPASAPIPQAFRRDSRSREKGHRGQLREEPSTAASTQSRLEIQDARGRLVELSTDQHGSRLIQEKLDHCTPEERDIVFAELYPEAPRLMSDVFGNYVIQKLIEHGTPAQVHALCEKLHGHVLSLSLGTYGCRVVQKAFEHMEQQQKIALGQELKPYVLHCVRDQNANHVIQKILEQLPADELEFISSAFQGHVSTLASHCYSCRVLQRIFAYCHEDQYRPLLTEMHRDSLRLMQDQYGNYVIQWVLQHGQRSDRAELIRKTKSRLLHLARHKFASNVMEQVIEMSSPADRRELLDEMLAPLDPADSTAVPPIPCKNAPVSPAMLMMQDQYANYVLQRFLQVATGNDRARLVEAIRPVLAELRNHATPGSGTGAFGYGVRLPGGGHIGAKPLQAIERLIEHPPERATSNRTAPRSRAAAH</sequence>
<evidence type="ECO:0000256" key="1">
    <source>
        <dbReference type="ARBA" id="ARBA00022737"/>
    </source>
</evidence>
<dbReference type="GO" id="GO:0003730">
    <property type="term" value="F:mRNA 3'-UTR binding"/>
    <property type="evidence" value="ECO:0007669"/>
    <property type="project" value="TreeGrafter"/>
</dbReference>
<dbReference type="SUPFAM" id="SSF48371">
    <property type="entry name" value="ARM repeat"/>
    <property type="match status" value="1"/>
</dbReference>
<reference evidence="5" key="1">
    <citation type="submission" date="2023-03" db="EMBL/GenBank/DDBJ databases">
        <title>Mating type loci evolution in Malassezia.</title>
        <authorList>
            <person name="Coelho M.A."/>
        </authorList>
    </citation>
    <scope>NUCLEOTIDE SEQUENCE</scope>
    <source>
        <strain evidence="5">CBS 11721</strain>
    </source>
</reference>
<keyword evidence="1" id="KW-0677">Repeat</keyword>
<feature type="repeat" description="Pumilio" evidence="2">
    <location>
        <begin position="644"/>
        <end position="679"/>
    </location>
</feature>
<dbReference type="GO" id="GO:0005737">
    <property type="term" value="C:cytoplasm"/>
    <property type="evidence" value="ECO:0007669"/>
    <property type="project" value="TreeGrafter"/>
</dbReference>
<dbReference type="InterPro" id="IPR011989">
    <property type="entry name" value="ARM-like"/>
</dbReference>
<proteinExistence type="predicted"/>
<feature type="repeat" description="Pumilio" evidence="2">
    <location>
        <begin position="608"/>
        <end position="643"/>
    </location>
</feature>
<dbReference type="Pfam" id="PF00806">
    <property type="entry name" value="PUF"/>
    <property type="match status" value="8"/>
</dbReference>
<feature type="region of interest" description="Disordered" evidence="3">
    <location>
        <begin position="784"/>
        <end position="803"/>
    </location>
</feature>
<protein>
    <recommendedName>
        <fullName evidence="4">PUM-HD domain-containing protein</fullName>
    </recommendedName>
</protein>
<feature type="region of interest" description="Disordered" evidence="3">
    <location>
        <begin position="281"/>
        <end position="301"/>
    </location>
</feature>
<feature type="repeat" description="Pumilio" evidence="2">
    <location>
        <begin position="500"/>
        <end position="535"/>
    </location>
</feature>
<feature type="repeat" description="Pumilio" evidence="2">
    <location>
        <begin position="701"/>
        <end position="736"/>
    </location>
</feature>
<dbReference type="SMART" id="SM00025">
    <property type="entry name" value="Pumilio"/>
    <property type="match status" value="8"/>
</dbReference>
<gene>
    <name evidence="5" type="ORF">MCUN1_003161</name>
</gene>
<dbReference type="PROSITE" id="PS50303">
    <property type="entry name" value="PUM_HD"/>
    <property type="match status" value="1"/>
</dbReference>
<feature type="domain" description="PUM-HD" evidence="4">
    <location>
        <begin position="406"/>
        <end position="765"/>
    </location>
</feature>
<accession>A0AAF0J7I3</accession>
<dbReference type="InterPro" id="IPR033133">
    <property type="entry name" value="PUM-HD"/>
</dbReference>
<feature type="repeat" description="Pumilio" evidence="2">
    <location>
        <begin position="464"/>
        <end position="499"/>
    </location>
</feature>
<name>A0AAF0J7I3_9BASI</name>
<dbReference type="PROSITE" id="PS50302">
    <property type="entry name" value="PUM"/>
    <property type="match status" value="8"/>
</dbReference>
<dbReference type="PANTHER" id="PTHR12537:SF12">
    <property type="entry name" value="MATERNAL PROTEIN PUMILIO"/>
    <property type="match status" value="1"/>
</dbReference>
<feature type="repeat" description="Pumilio" evidence="2">
    <location>
        <begin position="425"/>
        <end position="463"/>
    </location>
</feature>
<feature type="region of interest" description="Disordered" evidence="3">
    <location>
        <begin position="341"/>
        <end position="423"/>
    </location>
</feature>
<dbReference type="InterPro" id="IPR016024">
    <property type="entry name" value="ARM-type_fold"/>
</dbReference>
<evidence type="ECO:0000313" key="5">
    <source>
        <dbReference type="EMBL" id="WFD36283.1"/>
    </source>
</evidence>
<evidence type="ECO:0000256" key="3">
    <source>
        <dbReference type="SAM" id="MobiDB-lite"/>
    </source>
</evidence>
<feature type="repeat" description="Pumilio" evidence="2">
    <location>
        <begin position="536"/>
        <end position="571"/>
    </location>
</feature>
<evidence type="ECO:0000259" key="4">
    <source>
        <dbReference type="PROSITE" id="PS50303"/>
    </source>
</evidence>
<evidence type="ECO:0000313" key="6">
    <source>
        <dbReference type="Proteomes" id="UP001219933"/>
    </source>
</evidence>
<feature type="repeat" description="Pumilio" evidence="2">
    <location>
        <begin position="572"/>
        <end position="607"/>
    </location>
</feature>
<dbReference type="InterPro" id="IPR033712">
    <property type="entry name" value="Pumilio_RNA-bd"/>
</dbReference>
<dbReference type="PANTHER" id="PTHR12537">
    <property type="entry name" value="RNA BINDING PROTEIN PUMILIO-RELATED"/>
    <property type="match status" value="1"/>
</dbReference>
<evidence type="ECO:0000256" key="2">
    <source>
        <dbReference type="PROSITE-ProRule" id="PRU00317"/>
    </source>
</evidence>
<dbReference type="EMBL" id="CP119880">
    <property type="protein sequence ID" value="WFD36283.1"/>
    <property type="molecule type" value="Genomic_DNA"/>
</dbReference>
<dbReference type="Proteomes" id="UP001219933">
    <property type="component" value="Chromosome 4"/>
</dbReference>
<feature type="compositionally biased region" description="Low complexity" evidence="3">
    <location>
        <begin position="361"/>
        <end position="394"/>
    </location>
</feature>
<dbReference type="Gene3D" id="1.25.10.10">
    <property type="entry name" value="Leucine-rich Repeat Variant"/>
    <property type="match status" value="1"/>
</dbReference>
<dbReference type="AlphaFoldDB" id="A0AAF0J7I3"/>
<dbReference type="CDD" id="cd07920">
    <property type="entry name" value="Pumilio"/>
    <property type="match status" value="1"/>
</dbReference>